<evidence type="ECO:0000313" key="3">
    <source>
        <dbReference type="Proteomes" id="UP000177583"/>
    </source>
</evidence>
<organism evidence="2 3">
    <name type="scientific">Candidatus Lambdaproteobacteria bacterium RIFOXYD2_FULL_56_26</name>
    <dbReference type="NCBI Taxonomy" id="1817773"/>
    <lineage>
        <taxon>Bacteria</taxon>
        <taxon>Pseudomonadati</taxon>
        <taxon>Pseudomonadota</taxon>
        <taxon>Candidatus Lambdaproteobacteria</taxon>
    </lineage>
</organism>
<dbReference type="EMBL" id="MFNF01000040">
    <property type="protein sequence ID" value="OGH00996.1"/>
    <property type="molecule type" value="Genomic_DNA"/>
</dbReference>
<dbReference type="PANTHER" id="PTHR39336:SF1">
    <property type="entry name" value="PYRIDOXAMINE PHOSPHATE OXIDASE FAMILY PROTEIN (AFU_ORTHOLOGUE AFUA_6G11440)"/>
    <property type="match status" value="1"/>
</dbReference>
<dbReference type="AlphaFoldDB" id="A0A1F6GS52"/>
<evidence type="ECO:0000313" key="2">
    <source>
        <dbReference type="EMBL" id="OGH00996.1"/>
    </source>
</evidence>
<dbReference type="Proteomes" id="UP000177583">
    <property type="component" value="Unassembled WGS sequence"/>
</dbReference>
<protein>
    <submittedName>
        <fullName evidence="2">Pyridoxamine 5'-phosphate oxidase</fullName>
    </submittedName>
</protein>
<dbReference type="Pfam" id="PF01243">
    <property type="entry name" value="PNPOx_N"/>
    <property type="match status" value="1"/>
</dbReference>
<sequence length="181" mass="20142">MARFFDTLTPGHQSFIEEQKIFFVATAPSQGRLSLSPKGMDSFLCLSPTEVAFLNVTGSGNETAAHLLENGRITVMFCSFTQKPLILRIYGQGQSLYPRHPRWGELVQRFKPLPGARQIILIQVQSVQTSCGESVPFFEYQGEREALNEWALEKGDGGIKEYQKKNNHTSIDGLDTGLSGD</sequence>
<dbReference type="InterPro" id="IPR011576">
    <property type="entry name" value="Pyridox_Oxase_N"/>
</dbReference>
<dbReference type="SUPFAM" id="SSF50475">
    <property type="entry name" value="FMN-binding split barrel"/>
    <property type="match status" value="1"/>
</dbReference>
<reference evidence="2 3" key="1">
    <citation type="journal article" date="2016" name="Nat. Commun.">
        <title>Thousands of microbial genomes shed light on interconnected biogeochemical processes in an aquifer system.</title>
        <authorList>
            <person name="Anantharaman K."/>
            <person name="Brown C.T."/>
            <person name="Hug L.A."/>
            <person name="Sharon I."/>
            <person name="Castelle C.J."/>
            <person name="Probst A.J."/>
            <person name="Thomas B.C."/>
            <person name="Singh A."/>
            <person name="Wilkins M.J."/>
            <person name="Karaoz U."/>
            <person name="Brodie E.L."/>
            <person name="Williams K.H."/>
            <person name="Hubbard S.S."/>
            <person name="Banfield J.F."/>
        </authorList>
    </citation>
    <scope>NUCLEOTIDE SEQUENCE [LARGE SCALE GENOMIC DNA]</scope>
</reference>
<gene>
    <name evidence="2" type="ORF">A2557_00125</name>
</gene>
<accession>A0A1F6GS52</accession>
<dbReference type="Gene3D" id="2.30.110.10">
    <property type="entry name" value="Electron Transport, Fmn-binding Protein, Chain A"/>
    <property type="match status" value="1"/>
</dbReference>
<comment type="caution">
    <text evidence="2">The sequence shown here is derived from an EMBL/GenBank/DDBJ whole genome shotgun (WGS) entry which is preliminary data.</text>
</comment>
<name>A0A1F6GS52_9PROT</name>
<dbReference type="InterPro" id="IPR012349">
    <property type="entry name" value="Split_barrel_FMN-bd"/>
</dbReference>
<feature type="domain" description="Pyridoxamine 5'-phosphate oxidase N-terminal" evidence="1">
    <location>
        <begin position="9"/>
        <end position="131"/>
    </location>
</feature>
<proteinExistence type="predicted"/>
<dbReference type="PANTHER" id="PTHR39336">
    <property type="entry name" value="PYRIDOXAMINE PHOSPHATE OXIDASE FAMILY PROTEIN (AFU_ORTHOLOGUE AFUA_6G11440)"/>
    <property type="match status" value="1"/>
</dbReference>
<evidence type="ECO:0000259" key="1">
    <source>
        <dbReference type="Pfam" id="PF01243"/>
    </source>
</evidence>